<reference evidence="1 2" key="2">
    <citation type="journal article" date="2015" name="Eukaryot. Cell">
        <title>Asexual propagation of a virulent clone complex in a human and feline outbreak of sporotrichosis.</title>
        <authorList>
            <person name="Teixeira Mde M."/>
            <person name="Rodrigues A.M."/>
            <person name="Tsui C.K."/>
            <person name="de Almeida L.G."/>
            <person name="Van Diepeningen A.D."/>
            <person name="van den Ende B.G."/>
            <person name="Fernandes G.F."/>
            <person name="Kano R."/>
            <person name="Hamelin R.C."/>
            <person name="Lopes-Bezerra L.M."/>
            <person name="Vasconcelos A.T."/>
            <person name="de Hoog S."/>
            <person name="de Camargo Z.P."/>
            <person name="Felipe M.S."/>
        </authorList>
    </citation>
    <scope>NUCLEOTIDE SEQUENCE [LARGE SCALE GENOMIC DNA]</scope>
    <source>
        <strain evidence="1 2">1099-18</strain>
    </source>
</reference>
<evidence type="ECO:0008006" key="3">
    <source>
        <dbReference type="Google" id="ProtNLM"/>
    </source>
</evidence>
<dbReference type="KEGG" id="ssck:SPSK_04717"/>
<protein>
    <recommendedName>
        <fullName evidence="3">Protein kinase domain-containing protein</fullName>
    </recommendedName>
</protein>
<dbReference type="Gene3D" id="3.30.200.20">
    <property type="entry name" value="Phosphorylase Kinase, domain 1"/>
    <property type="match status" value="1"/>
</dbReference>
<organism evidence="1 2">
    <name type="scientific">Sporothrix schenckii 1099-18</name>
    <dbReference type="NCBI Taxonomy" id="1397361"/>
    <lineage>
        <taxon>Eukaryota</taxon>
        <taxon>Fungi</taxon>
        <taxon>Dikarya</taxon>
        <taxon>Ascomycota</taxon>
        <taxon>Pezizomycotina</taxon>
        <taxon>Sordariomycetes</taxon>
        <taxon>Sordariomycetidae</taxon>
        <taxon>Ophiostomatales</taxon>
        <taxon>Ophiostomataceae</taxon>
        <taxon>Sporothrix</taxon>
    </lineage>
</organism>
<reference evidence="1 2" key="1">
    <citation type="journal article" date="2014" name="BMC Genomics">
        <title>Comparative genomics of the major fungal agents of human and animal Sporotrichosis: Sporothrix schenckii and Sporothrix brasiliensis.</title>
        <authorList>
            <person name="Teixeira M.M."/>
            <person name="de Almeida L.G."/>
            <person name="Kubitschek-Barreira P."/>
            <person name="Alves F.L."/>
            <person name="Kioshima E.S."/>
            <person name="Abadio A.K."/>
            <person name="Fernandes L."/>
            <person name="Derengowski L.S."/>
            <person name="Ferreira K.S."/>
            <person name="Souza R.C."/>
            <person name="Ruiz J.C."/>
            <person name="de Andrade N.C."/>
            <person name="Paes H.C."/>
            <person name="Nicola A.M."/>
            <person name="Albuquerque P."/>
            <person name="Gerber A.L."/>
            <person name="Martins V.P."/>
            <person name="Peconick L.D."/>
            <person name="Neto A.V."/>
            <person name="Chaucanez C.B."/>
            <person name="Silva P.A."/>
            <person name="Cunha O.L."/>
            <person name="de Oliveira F.F."/>
            <person name="dos Santos T.C."/>
            <person name="Barros A.L."/>
            <person name="Soares M.A."/>
            <person name="de Oliveira L.M."/>
            <person name="Marini M.M."/>
            <person name="Villalobos-Duno H."/>
            <person name="Cunha M.M."/>
            <person name="de Hoog S."/>
            <person name="da Silveira J.F."/>
            <person name="Henrissat B."/>
            <person name="Nino-Vega G.A."/>
            <person name="Cisalpino P.S."/>
            <person name="Mora-Montes H.M."/>
            <person name="Almeida S.R."/>
            <person name="Stajich J.E."/>
            <person name="Lopes-Bezerra L.M."/>
            <person name="Vasconcelos A.T."/>
            <person name="Felipe M.S."/>
        </authorList>
    </citation>
    <scope>NUCLEOTIDE SEQUENCE [LARGE SCALE GENOMIC DNA]</scope>
    <source>
        <strain evidence="1 2">1099-18</strain>
    </source>
</reference>
<dbReference type="EMBL" id="AXCR01000010">
    <property type="protein sequence ID" value="KJR83421.1"/>
    <property type="molecule type" value="Genomic_DNA"/>
</dbReference>
<dbReference type="OrthoDB" id="5979581at2759"/>
<dbReference type="VEuPathDB" id="FungiDB:SPSK_04717"/>
<proteinExistence type="predicted"/>
<dbReference type="Proteomes" id="UP000033710">
    <property type="component" value="Unassembled WGS sequence"/>
</dbReference>
<sequence length="97" mass="10646">MPKPRTFANEGYKTVDASTAFEEEALPHYMREAFYPARNGDIIKGRYQLGAKMGYGTSSTVWLAQDLQCVPVTDLTMASCLLSCRAGFCPGTARTGR</sequence>
<gene>
    <name evidence="1" type="ORF">SPSK_04717</name>
</gene>
<comment type="caution">
    <text evidence="1">The sequence shown here is derived from an EMBL/GenBank/DDBJ whole genome shotgun (WGS) entry which is preliminary data.</text>
</comment>
<name>A0A0F2M5F1_SPOSC</name>
<dbReference type="RefSeq" id="XP_016586097.1">
    <property type="nucleotide sequence ID" value="XM_016731514.1"/>
</dbReference>
<dbReference type="GeneID" id="27666791"/>
<dbReference type="AlphaFoldDB" id="A0A0F2M5F1"/>
<evidence type="ECO:0000313" key="1">
    <source>
        <dbReference type="EMBL" id="KJR83421.1"/>
    </source>
</evidence>
<accession>A0A0F2M5F1</accession>
<evidence type="ECO:0000313" key="2">
    <source>
        <dbReference type="Proteomes" id="UP000033710"/>
    </source>
</evidence>